<keyword evidence="2 7" id="KW-0813">Transport</keyword>
<dbReference type="CDD" id="cd06261">
    <property type="entry name" value="TM_PBP2"/>
    <property type="match status" value="1"/>
</dbReference>
<proteinExistence type="inferred from homology"/>
<feature type="transmembrane region" description="Helical" evidence="7">
    <location>
        <begin position="40"/>
        <end position="62"/>
    </location>
</feature>
<feature type="domain" description="ABC transmembrane type-1" evidence="8">
    <location>
        <begin position="102"/>
        <end position="291"/>
    </location>
</feature>
<organism evidence="9 10">
    <name type="scientific">Rhizobium skierniewicense</name>
    <dbReference type="NCBI Taxonomy" id="984260"/>
    <lineage>
        <taxon>Bacteria</taxon>
        <taxon>Pseudomonadati</taxon>
        <taxon>Pseudomonadota</taxon>
        <taxon>Alphaproteobacteria</taxon>
        <taxon>Hyphomicrobiales</taxon>
        <taxon>Rhizobiaceae</taxon>
        <taxon>Rhizobium/Agrobacterium group</taxon>
        <taxon>Rhizobium</taxon>
    </lineage>
</organism>
<dbReference type="EMBL" id="JACIDV010000001">
    <property type="protein sequence ID" value="MBB3944246.1"/>
    <property type="molecule type" value="Genomic_DNA"/>
</dbReference>
<protein>
    <submittedName>
        <fullName evidence="9">Peptide/nickel transport system permease protein</fullName>
    </submittedName>
</protein>
<accession>A0A7W6C3Q5</accession>
<evidence type="ECO:0000313" key="9">
    <source>
        <dbReference type="EMBL" id="MBB3944246.1"/>
    </source>
</evidence>
<evidence type="ECO:0000256" key="1">
    <source>
        <dbReference type="ARBA" id="ARBA00004651"/>
    </source>
</evidence>
<evidence type="ECO:0000256" key="3">
    <source>
        <dbReference type="ARBA" id="ARBA00022475"/>
    </source>
</evidence>
<dbReference type="Pfam" id="PF00528">
    <property type="entry name" value="BPD_transp_1"/>
    <property type="match status" value="1"/>
</dbReference>
<dbReference type="PROSITE" id="PS50928">
    <property type="entry name" value="ABC_TM1"/>
    <property type="match status" value="1"/>
</dbReference>
<dbReference type="SUPFAM" id="SSF161098">
    <property type="entry name" value="MetI-like"/>
    <property type="match status" value="1"/>
</dbReference>
<comment type="similarity">
    <text evidence="7">Belongs to the binding-protein-dependent transport system permease family.</text>
</comment>
<comment type="caution">
    <text evidence="9">The sequence shown here is derived from an EMBL/GenBank/DDBJ whole genome shotgun (WGS) entry which is preliminary data.</text>
</comment>
<dbReference type="InterPro" id="IPR025966">
    <property type="entry name" value="OppC_N"/>
</dbReference>
<dbReference type="InterPro" id="IPR000515">
    <property type="entry name" value="MetI-like"/>
</dbReference>
<sequence>MSSASSFTPAASANLAAPVAIVRSPGFWSGVVHRLCRDPVALVALGLIFVLILIAIFAPYLAPYDPAKASVIRRLKPIGTPGFILGTDELGRDILSRLIYGARLSLIMGVIPVPVAFVIGSAIGIIAGYAGGIVNTLIMRTIDVFYAFPSVLLAVALSGALGSGLTNALVSLTVVFIPQIARVAESVTTQVRRLDYVDAARASGAGPATIITVHILGNVLGPIFVFATSLISVSMILASGLSFLGLGVRPPEAEWGLMLNTLRTAIYTNPYVAALPGVMIFFTSICFNLFSDGLRKAMDVKS</sequence>
<feature type="transmembrane region" description="Helical" evidence="7">
    <location>
        <begin position="223"/>
        <end position="248"/>
    </location>
</feature>
<dbReference type="InterPro" id="IPR035906">
    <property type="entry name" value="MetI-like_sf"/>
</dbReference>
<gene>
    <name evidence="9" type="ORF">GGQ73_000169</name>
</gene>
<dbReference type="GO" id="GO:0005886">
    <property type="term" value="C:plasma membrane"/>
    <property type="evidence" value="ECO:0007669"/>
    <property type="project" value="UniProtKB-SubCell"/>
</dbReference>
<dbReference type="RefSeq" id="WP_183893201.1">
    <property type="nucleotide sequence ID" value="NZ_JACIDV010000001.1"/>
</dbReference>
<name>A0A7W6C3Q5_9HYPH</name>
<dbReference type="Pfam" id="PF12911">
    <property type="entry name" value="OppC_N"/>
    <property type="match status" value="1"/>
</dbReference>
<evidence type="ECO:0000313" key="10">
    <source>
        <dbReference type="Proteomes" id="UP000565286"/>
    </source>
</evidence>
<dbReference type="Gene3D" id="1.10.3720.10">
    <property type="entry name" value="MetI-like"/>
    <property type="match status" value="1"/>
</dbReference>
<dbReference type="GO" id="GO:0055085">
    <property type="term" value="P:transmembrane transport"/>
    <property type="evidence" value="ECO:0007669"/>
    <property type="project" value="InterPro"/>
</dbReference>
<dbReference type="Proteomes" id="UP000565286">
    <property type="component" value="Unassembled WGS sequence"/>
</dbReference>
<evidence type="ECO:0000256" key="7">
    <source>
        <dbReference type="RuleBase" id="RU363032"/>
    </source>
</evidence>
<dbReference type="AlphaFoldDB" id="A0A7W6C3Q5"/>
<keyword evidence="5 7" id="KW-1133">Transmembrane helix</keyword>
<dbReference type="InterPro" id="IPR050366">
    <property type="entry name" value="BP-dependent_transpt_permease"/>
</dbReference>
<evidence type="ECO:0000259" key="8">
    <source>
        <dbReference type="PROSITE" id="PS50928"/>
    </source>
</evidence>
<evidence type="ECO:0000256" key="6">
    <source>
        <dbReference type="ARBA" id="ARBA00023136"/>
    </source>
</evidence>
<comment type="subcellular location">
    <subcellularLocation>
        <location evidence="1 7">Cell membrane</location>
        <topology evidence="1 7">Multi-pass membrane protein</topology>
    </subcellularLocation>
</comment>
<dbReference type="PANTHER" id="PTHR43386:SF25">
    <property type="entry name" value="PEPTIDE ABC TRANSPORTER PERMEASE PROTEIN"/>
    <property type="match status" value="1"/>
</dbReference>
<feature type="transmembrane region" description="Helical" evidence="7">
    <location>
        <begin position="268"/>
        <end position="290"/>
    </location>
</feature>
<keyword evidence="3" id="KW-1003">Cell membrane</keyword>
<evidence type="ECO:0000256" key="2">
    <source>
        <dbReference type="ARBA" id="ARBA00022448"/>
    </source>
</evidence>
<dbReference type="PANTHER" id="PTHR43386">
    <property type="entry name" value="OLIGOPEPTIDE TRANSPORT SYSTEM PERMEASE PROTEIN APPC"/>
    <property type="match status" value="1"/>
</dbReference>
<evidence type="ECO:0000256" key="4">
    <source>
        <dbReference type="ARBA" id="ARBA00022692"/>
    </source>
</evidence>
<feature type="transmembrane region" description="Helical" evidence="7">
    <location>
        <begin position="106"/>
        <end position="131"/>
    </location>
</feature>
<keyword evidence="6 7" id="KW-0472">Membrane</keyword>
<feature type="transmembrane region" description="Helical" evidence="7">
    <location>
        <begin position="151"/>
        <end position="177"/>
    </location>
</feature>
<reference evidence="9 10" key="1">
    <citation type="submission" date="2020-08" db="EMBL/GenBank/DDBJ databases">
        <title>Genomic Encyclopedia of Type Strains, Phase IV (KMG-IV): sequencing the most valuable type-strain genomes for metagenomic binning, comparative biology and taxonomic classification.</title>
        <authorList>
            <person name="Goeker M."/>
        </authorList>
    </citation>
    <scope>NUCLEOTIDE SEQUENCE [LARGE SCALE GENOMIC DNA]</scope>
    <source>
        <strain evidence="9 10">DSM 26438</strain>
    </source>
</reference>
<keyword evidence="10" id="KW-1185">Reference proteome</keyword>
<evidence type="ECO:0000256" key="5">
    <source>
        <dbReference type="ARBA" id="ARBA00022989"/>
    </source>
</evidence>
<keyword evidence="4 7" id="KW-0812">Transmembrane</keyword>